<evidence type="ECO:0000256" key="1">
    <source>
        <dbReference type="ARBA" id="ARBA00022676"/>
    </source>
</evidence>
<evidence type="ECO:0000256" key="3">
    <source>
        <dbReference type="SAM" id="Coils"/>
    </source>
</evidence>
<dbReference type="RefSeq" id="WP_278521792.1">
    <property type="nucleotide sequence ID" value="NZ_JADIIN010000015.1"/>
</dbReference>
<keyword evidence="2 5" id="KW-0808">Transferase</keyword>
<dbReference type="PANTHER" id="PTHR22916">
    <property type="entry name" value="GLYCOSYLTRANSFERASE"/>
    <property type="match status" value="1"/>
</dbReference>
<evidence type="ECO:0000259" key="4">
    <source>
        <dbReference type="Pfam" id="PF00535"/>
    </source>
</evidence>
<dbReference type="Gene3D" id="3.90.550.10">
    <property type="entry name" value="Spore Coat Polysaccharide Biosynthesis Protein SpsA, Chain A"/>
    <property type="match status" value="1"/>
</dbReference>
<evidence type="ECO:0000256" key="2">
    <source>
        <dbReference type="ARBA" id="ARBA00022679"/>
    </source>
</evidence>
<comment type="caution">
    <text evidence="5">The sequence shown here is derived from an EMBL/GenBank/DDBJ whole genome shotgun (WGS) entry which is preliminary data.</text>
</comment>
<dbReference type="GO" id="GO:0016757">
    <property type="term" value="F:glycosyltransferase activity"/>
    <property type="evidence" value="ECO:0007669"/>
    <property type="project" value="UniProtKB-KW"/>
</dbReference>
<evidence type="ECO:0000313" key="5">
    <source>
        <dbReference type="EMBL" id="MBF4468085.1"/>
    </source>
</evidence>
<gene>
    <name evidence="5" type="ORF">ISP01_01640</name>
</gene>
<keyword evidence="1" id="KW-0328">Glycosyltransferase</keyword>
<feature type="domain" description="Glycosyltransferase 2-like" evidence="4">
    <location>
        <begin position="6"/>
        <end position="132"/>
    </location>
</feature>
<organism evidence="5 6">
    <name type="scientific">Methanobrevibacter arboriphilus</name>
    <dbReference type="NCBI Taxonomy" id="39441"/>
    <lineage>
        <taxon>Archaea</taxon>
        <taxon>Methanobacteriati</taxon>
        <taxon>Methanobacteriota</taxon>
        <taxon>Methanomada group</taxon>
        <taxon>Methanobacteria</taxon>
        <taxon>Methanobacteriales</taxon>
        <taxon>Methanobacteriaceae</taxon>
        <taxon>Methanobrevibacter</taxon>
    </lineage>
</organism>
<evidence type="ECO:0000313" key="6">
    <source>
        <dbReference type="Proteomes" id="UP000658733"/>
    </source>
</evidence>
<sequence length="426" mass="51166">MTIKVSVIIPVYNTENYLEKCLDSVINQKLKDIEIICINDGSTDNSLKILEQYKSLDNRILIIDKENTGCGASRNIGMKYATGKYIIFLDSDDWLNDGAIKSLYDTAEKNNADMIIYKLILYDQNKEEFSTNAYYDLSILNSFFKEDAVWTYHDFNGKFFDIPREVYSRFYKLSFLQNIDAKFSEKLIFEDNTFFFEVMLNAKRIFLLDDHCVIRRVRENSIISSIDKNFFDVIKITNMVFDVFKKNNLYEYYKKEIINNKLNRTFNFVYSRINKKYKHDFFELLKCDFCKISQDPELHKDFKLNLDPPLLYFYLNSLNYNFKEFDLFFNNENLKIENESLKKHNETIKQKLNLAEYNYKRFKEFNHDLKLKNKKIKIQNKEIKKQNKLLGRKNSKLNQKNLRIEKELNKTHSSIIWKILNFLKYK</sequence>
<protein>
    <submittedName>
        <fullName evidence="5">Glycosyltransferase family 2 protein</fullName>
    </submittedName>
</protein>
<accession>A0A843AG95</accession>
<dbReference type="Proteomes" id="UP000658733">
    <property type="component" value="Unassembled WGS sequence"/>
</dbReference>
<dbReference type="SUPFAM" id="SSF53448">
    <property type="entry name" value="Nucleotide-diphospho-sugar transferases"/>
    <property type="match status" value="1"/>
</dbReference>
<dbReference type="InterPro" id="IPR001173">
    <property type="entry name" value="Glyco_trans_2-like"/>
</dbReference>
<dbReference type="EMBL" id="JADIIN010000015">
    <property type="protein sequence ID" value="MBF4468085.1"/>
    <property type="molecule type" value="Genomic_DNA"/>
</dbReference>
<keyword evidence="3" id="KW-0175">Coiled coil</keyword>
<dbReference type="AlphaFoldDB" id="A0A843AG95"/>
<proteinExistence type="predicted"/>
<dbReference type="PANTHER" id="PTHR22916:SF51">
    <property type="entry name" value="GLYCOSYLTRANSFERASE EPSH-RELATED"/>
    <property type="match status" value="1"/>
</dbReference>
<dbReference type="InterPro" id="IPR029044">
    <property type="entry name" value="Nucleotide-diphossugar_trans"/>
</dbReference>
<dbReference type="Pfam" id="PF00535">
    <property type="entry name" value="Glycos_transf_2"/>
    <property type="match status" value="1"/>
</dbReference>
<reference evidence="5" key="1">
    <citation type="submission" date="2020-10" db="EMBL/GenBank/DDBJ databases">
        <title>Dehalococcoides mccartyi of a TCE/Cr reducing biochatode.</title>
        <authorList>
            <person name="Matturro B."/>
        </authorList>
    </citation>
    <scope>NUCLEOTIDE SEQUENCE</scope>
    <source>
        <strain evidence="5">Bin4</strain>
    </source>
</reference>
<feature type="coiled-coil region" evidence="3">
    <location>
        <begin position="331"/>
        <end position="400"/>
    </location>
</feature>
<dbReference type="CDD" id="cd00761">
    <property type="entry name" value="Glyco_tranf_GTA_type"/>
    <property type="match status" value="1"/>
</dbReference>
<name>A0A843AG95_METAZ</name>